<evidence type="ECO:0000313" key="1">
    <source>
        <dbReference type="EMBL" id="ORM71446.1"/>
    </source>
</evidence>
<dbReference type="Proteomes" id="UP000193104">
    <property type="component" value="Unassembled WGS sequence"/>
</dbReference>
<dbReference type="RefSeq" id="WP_128602224.1">
    <property type="nucleotide sequence ID" value="NZ_MLFS01000048.1"/>
</dbReference>
<organism evidence="1 2">
    <name type="scientific">Pantoea wallisii</name>
    <dbReference type="NCBI Taxonomy" id="1076551"/>
    <lineage>
        <taxon>Bacteria</taxon>
        <taxon>Pseudomonadati</taxon>
        <taxon>Pseudomonadota</taxon>
        <taxon>Gammaproteobacteria</taxon>
        <taxon>Enterobacterales</taxon>
        <taxon>Erwiniaceae</taxon>
        <taxon>Pantoea</taxon>
    </lineage>
</organism>
<dbReference type="EMBL" id="MLFS01000048">
    <property type="protein sequence ID" value="ORM71446.1"/>
    <property type="molecule type" value="Genomic_DNA"/>
</dbReference>
<dbReference type="Gene3D" id="1.20.5.5260">
    <property type="match status" value="1"/>
</dbReference>
<dbReference type="GO" id="GO:0071468">
    <property type="term" value="P:cellular response to acidic pH"/>
    <property type="evidence" value="ECO:0007669"/>
    <property type="project" value="InterPro"/>
</dbReference>
<dbReference type="OrthoDB" id="6629193at2"/>
<comment type="caution">
    <text evidence="1">The sequence shown here is derived from an EMBL/GenBank/DDBJ whole genome shotgun (WGS) entry which is preliminary data.</text>
</comment>
<dbReference type="InterPro" id="IPR024753">
    <property type="entry name" value="AriR"/>
</dbReference>
<dbReference type="AlphaFoldDB" id="A0A1X1D469"/>
<keyword evidence="2" id="KW-1185">Reference proteome</keyword>
<evidence type="ECO:0000313" key="2">
    <source>
        <dbReference type="Proteomes" id="UP000193104"/>
    </source>
</evidence>
<dbReference type="STRING" id="1076551.HA48_15805"/>
<gene>
    <name evidence="1" type="ORF">HA48_15805</name>
</gene>
<proteinExistence type="predicted"/>
<accession>A0A1X1D469</accession>
<dbReference type="Pfam" id="PF10798">
    <property type="entry name" value="YmgB"/>
    <property type="match status" value="1"/>
</dbReference>
<name>A0A1X1D469_9GAMM</name>
<reference evidence="1 2" key="1">
    <citation type="journal article" date="2017" name="Antonie Van Leeuwenhoek">
        <title>Phylogenomic resolution of the bacterial genus Pantoea and its relationship with Erwinia and Tatumella.</title>
        <authorList>
            <person name="Palmer M."/>
            <person name="Steenkamp E.T."/>
            <person name="Coetzee M.P."/>
            <person name="Chan W.Y."/>
            <person name="van Zyl E."/>
            <person name="De Maayer P."/>
            <person name="Coutinho T.A."/>
            <person name="Blom J."/>
            <person name="Smits T.H."/>
            <person name="Duffy B."/>
            <person name="Venter S.N."/>
        </authorList>
    </citation>
    <scope>NUCLEOTIDE SEQUENCE [LARGE SCALE GENOMIC DNA]</scope>
    <source>
        <strain evidence="1 2">LMG 26277</strain>
    </source>
</reference>
<protein>
    <submittedName>
        <fullName evidence="1">Two-component-system connector protein AriR</fullName>
    </submittedName>
</protein>
<sequence>MSENHNLYTALPDTELAAHFRDAGKVLSDEAMVLDNVIRTLLATEGRVSNKSIILCLVMALESTHDQAEADVLRRTLEIVVGYTPDDA</sequence>